<dbReference type="CDD" id="cd01949">
    <property type="entry name" value="GGDEF"/>
    <property type="match status" value="1"/>
</dbReference>
<dbReference type="SMART" id="SM00267">
    <property type="entry name" value="GGDEF"/>
    <property type="match status" value="1"/>
</dbReference>
<keyword evidence="6" id="KW-1185">Reference proteome</keyword>
<dbReference type="GO" id="GO:0052621">
    <property type="term" value="F:diguanylate cyclase activity"/>
    <property type="evidence" value="ECO:0007669"/>
    <property type="project" value="UniProtKB-EC"/>
</dbReference>
<dbReference type="Gene3D" id="3.30.70.270">
    <property type="match status" value="1"/>
</dbReference>
<dbReference type="InterPro" id="IPR029787">
    <property type="entry name" value="Nucleotide_cyclase"/>
</dbReference>
<dbReference type="RefSeq" id="WP_083345508.1">
    <property type="nucleotide sequence ID" value="NZ_LT629690.1"/>
</dbReference>
<comment type="catalytic activity">
    <reaction evidence="2">
        <text>2 GTP = 3',3'-c-di-GMP + 2 diphosphate</text>
        <dbReference type="Rhea" id="RHEA:24898"/>
        <dbReference type="ChEBI" id="CHEBI:33019"/>
        <dbReference type="ChEBI" id="CHEBI:37565"/>
        <dbReference type="ChEBI" id="CHEBI:58805"/>
        <dbReference type="EC" id="2.7.7.65"/>
    </reaction>
</comment>
<keyword evidence="3" id="KW-0472">Membrane</keyword>
<dbReference type="Pfam" id="PF00990">
    <property type="entry name" value="GGDEF"/>
    <property type="match status" value="1"/>
</dbReference>
<feature type="transmembrane region" description="Helical" evidence="3">
    <location>
        <begin position="80"/>
        <end position="98"/>
    </location>
</feature>
<dbReference type="NCBIfam" id="TIGR00254">
    <property type="entry name" value="GGDEF"/>
    <property type="match status" value="1"/>
</dbReference>
<feature type="transmembrane region" description="Helical" evidence="3">
    <location>
        <begin position="304"/>
        <end position="322"/>
    </location>
</feature>
<feature type="transmembrane region" description="Helical" evidence="3">
    <location>
        <begin position="182"/>
        <end position="201"/>
    </location>
</feature>
<evidence type="ECO:0000313" key="6">
    <source>
        <dbReference type="Proteomes" id="UP000182427"/>
    </source>
</evidence>
<feature type="transmembrane region" description="Helical" evidence="3">
    <location>
        <begin position="142"/>
        <end position="162"/>
    </location>
</feature>
<dbReference type="FunFam" id="3.30.70.270:FF:000001">
    <property type="entry name" value="Diguanylate cyclase domain protein"/>
    <property type="match status" value="1"/>
</dbReference>
<evidence type="ECO:0000313" key="5">
    <source>
        <dbReference type="EMBL" id="SDF51330.1"/>
    </source>
</evidence>
<sequence>MNVGAHLSEENSRIRAWLSKAPPILLWSCIIVLFVGSVVPYVLSASTAFWWCRILLTAESLAAAYFCFRRFLTSDNAGRCLWMCLVIAASIRSCALVLEAVEEKIWKVPSHFTHPSDLLFFAWLLPLVLLLSVPTESEKDRFFYWASAIQIGLLLVLFSYFAFGGFRFLRPQTELNSGNKAFIAFLAAKFVIAIAAGLRWWSKPRSASVRQFFAVAFIATSVYAVTSLTYNLIAIFHPHASLHWTWLLSLAELTLIFLAVHLPPAHHNDSRSSTQDLLVSVLDHGAPVALPIAAGVMSVLIAPAYFFVSLAATSISLGVFAIQTIRVQVRYRESQSSMAALHTQLQDLALTDPLTGIGNRRGYDIHLVQAWEWAIQSTRSFALLVIDIDHFKILNDLFGHHEGDLCLRAVSHVLVSVSRNKRDYISRYGGEEFAFILHDVDADKAEKVATRICRAIEALQFRNKTPIGDIVTVSIGIAASCDANSPTELFQLADAALYQAKSTGRNRVSKSKSRLQIVPLPEAGQGVSSGYHLH</sequence>
<keyword evidence="3" id="KW-0812">Transmembrane</keyword>
<gene>
    <name evidence="5" type="ORF">SAMN05444167_2593</name>
</gene>
<dbReference type="GO" id="GO:0043709">
    <property type="term" value="P:cell adhesion involved in single-species biofilm formation"/>
    <property type="evidence" value="ECO:0007669"/>
    <property type="project" value="TreeGrafter"/>
</dbReference>
<feature type="transmembrane region" description="Helical" evidence="3">
    <location>
        <begin position="213"/>
        <end position="237"/>
    </location>
</feature>
<protein>
    <recommendedName>
        <fullName evidence="1">diguanylate cyclase</fullName>
        <ecNumber evidence="1">2.7.7.65</ecNumber>
    </recommendedName>
</protein>
<proteinExistence type="predicted"/>
<evidence type="ECO:0000256" key="2">
    <source>
        <dbReference type="ARBA" id="ARBA00034247"/>
    </source>
</evidence>
<organism evidence="5 6">
    <name type="scientific">Terriglobus roseus</name>
    <dbReference type="NCBI Taxonomy" id="392734"/>
    <lineage>
        <taxon>Bacteria</taxon>
        <taxon>Pseudomonadati</taxon>
        <taxon>Acidobacteriota</taxon>
        <taxon>Terriglobia</taxon>
        <taxon>Terriglobales</taxon>
        <taxon>Acidobacteriaceae</taxon>
        <taxon>Terriglobus</taxon>
    </lineage>
</organism>
<dbReference type="EMBL" id="LT629690">
    <property type="protein sequence ID" value="SDF51330.1"/>
    <property type="molecule type" value="Genomic_DNA"/>
</dbReference>
<dbReference type="AlphaFoldDB" id="A0A1G7LQQ5"/>
<keyword evidence="3" id="KW-1133">Transmembrane helix</keyword>
<dbReference type="OrthoDB" id="453368at2"/>
<feature type="transmembrane region" description="Helical" evidence="3">
    <location>
        <begin position="21"/>
        <end position="42"/>
    </location>
</feature>
<dbReference type="SUPFAM" id="SSF55073">
    <property type="entry name" value="Nucleotide cyclase"/>
    <property type="match status" value="1"/>
</dbReference>
<dbReference type="PROSITE" id="PS50887">
    <property type="entry name" value="GGDEF"/>
    <property type="match status" value="1"/>
</dbReference>
<dbReference type="InterPro" id="IPR050469">
    <property type="entry name" value="Diguanylate_Cyclase"/>
</dbReference>
<evidence type="ECO:0000256" key="1">
    <source>
        <dbReference type="ARBA" id="ARBA00012528"/>
    </source>
</evidence>
<name>A0A1G7LQQ5_9BACT</name>
<dbReference type="GO" id="GO:1902201">
    <property type="term" value="P:negative regulation of bacterial-type flagellum-dependent cell motility"/>
    <property type="evidence" value="ECO:0007669"/>
    <property type="project" value="TreeGrafter"/>
</dbReference>
<evidence type="ECO:0000256" key="3">
    <source>
        <dbReference type="SAM" id="Phobius"/>
    </source>
</evidence>
<dbReference type="PANTHER" id="PTHR45138">
    <property type="entry name" value="REGULATORY COMPONENTS OF SENSORY TRANSDUCTION SYSTEM"/>
    <property type="match status" value="1"/>
</dbReference>
<dbReference type="PANTHER" id="PTHR45138:SF9">
    <property type="entry name" value="DIGUANYLATE CYCLASE DGCM-RELATED"/>
    <property type="match status" value="1"/>
</dbReference>
<dbReference type="InterPro" id="IPR043128">
    <property type="entry name" value="Rev_trsase/Diguanyl_cyclase"/>
</dbReference>
<feature type="domain" description="GGDEF" evidence="4">
    <location>
        <begin position="379"/>
        <end position="513"/>
    </location>
</feature>
<dbReference type="Proteomes" id="UP000182427">
    <property type="component" value="Chromosome I"/>
</dbReference>
<dbReference type="GO" id="GO:0005886">
    <property type="term" value="C:plasma membrane"/>
    <property type="evidence" value="ECO:0007669"/>
    <property type="project" value="TreeGrafter"/>
</dbReference>
<feature type="transmembrane region" description="Helical" evidence="3">
    <location>
        <begin position="118"/>
        <end position="135"/>
    </location>
</feature>
<reference evidence="5 6" key="1">
    <citation type="submission" date="2016-10" db="EMBL/GenBank/DDBJ databases">
        <authorList>
            <person name="de Groot N.N."/>
        </authorList>
    </citation>
    <scope>NUCLEOTIDE SEQUENCE [LARGE SCALE GENOMIC DNA]</scope>
    <source>
        <strain evidence="5 6">GAS232</strain>
    </source>
</reference>
<feature type="transmembrane region" description="Helical" evidence="3">
    <location>
        <begin position="48"/>
        <end position="68"/>
    </location>
</feature>
<accession>A0A1G7LQQ5</accession>
<dbReference type="EC" id="2.7.7.65" evidence="1"/>
<dbReference type="InterPro" id="IPR000160">
    <property type="entry name" value="GGDEF_dom"/>
</dbReference>
<evidence type="ECO:0000259" key="4">
    <source>
        <dbReference type="PROSITE" id="PS50887"/>
    </source>
</evidence>